<sequence>MKITYLSHAGFLVETSKHRIVIDPFLTGNETAVHKPEDLACDYVVVTHGHGDHIGDSVTIAKNNNAPIVATFELALYLESQGAETVAMGIGGAKTFPFGRIKWTIAHHSSGIQTPDGFLYGGNPAGIILNADGKTLYHAGDTALFLDMKLIGELDPIDLALLPIGDNFTMGIDDAVMAIDFLKAKHAIPMHYGTFPPIEVDPNEFIAKASAAGKETTLLGIGETFTIG</sequence>
<dbReference type="Pfam" id="PF12706">
    <property type="entry name" value="Lactamase_B_2"/>
    <property type="match status" value="1"/>
</dbReference>
<proteinExistence type="inferred from homology"/>
<dbReference type="InterPro" id="IPR050114">
    <property type="entry name" value="UPF0173_UPF0282_UlaG_hydrolase"/>
</dbReference>
<keyword evidence="5" id="KW-1185">Reference proteome</keyword>
<name>A0A518BC74_9BACT</name>
<dbReference type="AlphaFoldDB" id="A0A518BC74"/>
<accession>A0A518BC74</accession>
<comment type="similarity">
    <text evidence="2">Belongs to the UPF0173 family.</text>
</comment>
<dbReference type="InterPro" id="IPR022877">
    <property type="entry name" value="UPF0173"/>
</dbReference>
<protein>
    <recommendedName>
        <fullName evidence="2">UPF0173 metal-dependent hydrolase Pan216_54720</fullName>
    </recommendedName>
</protein>
<dbReference type="PANTHER" id="PTHR43546">
    <property type="entry name" value="UPF0173 METAL-DEPENDENT HYDROLASE MJ1163-RELATED"/>
    <property type="match status" value="1"/>
</dbReference>
<dbReference type="InterPro" id="IPR036866">
    <property type="entry name" value="RibonucZ/Hydroxyglut_hydro"/>
</dbReference>
<dbReference type="HAMAP" id="MF_00457">
    <property type="entry name" value="UPF0173"/>
    <property type="match status" value="1"/>
</dbReference>
<dbReference type="Proteomes" id="UP000317093">
    <property type="component" value="Chromosome"/>
</dbReference>
<dbReference type="RefSeq" id="WP_145262882.1">
    <property type="nucleotide sequence ID" value="NZ_CP036279.1"/>
</dbReference>
<keyword evidence="1 2" id="KW-0378">Hydrolase</keyword>
<dbReference type="SMART" id="SM00849">
    <property type="entry name" value="Lactamase_B"/>
    <property type="match status" value="1"/>
</dbReference>
<dbReference type="EMBL" id="CP036279">
    <property type="protein sequence ID" value="QDU64582.1"/>
    <property type="molecule type" value="Genomic_DNA"/>
</dbReference>
<reference evidence="4 5" key="1">
    <citation type="submission" date="2019-02" db="EMBL/GenBank/DDBJ databases">
        <title>Deep-cultivation of Planctomycetes and their phenomic and genomic characterization uncovers novel biology.</title>
        <authorList>
            <person name="Wiegand S."/>
            <person name="Jogler M."/>
            <person name="Boedeker C."/>
            <person name="Pinto D."/>
            <person name="Vollmers J."/>
            <person name="Rivas-Marin E."/>
            <person name="Kohn T."/>
            <person name="Peeters S.H."/>
            <person name="Heuer A."/>
            <person name="Rast P."/>
            <person name="Oberbeckmann S."/>
            <person name="Bunk B."/>
            <person name="Jeske O."/>
            <person name="Meyerdierks A."/>
            <person name="Storesund J.E."/>
            <person name="Kallscheuer N."/>
            <person name="Luecker S."/>
            <person name="Lage O.M."/>
            <person name="Pohl T."/>
            <person name="Merkel B.J."/>
            <person name="Hornburger P."/>
            <person name="Mueller R.-W."/>
            <person name="Bruemmer F."/>
            <person name="Labrenz M."/>
            <person name="Spormann A.M."/>
            <person name="Op den Camp H."/>
            <person name="Overmann J."/>
            <person name="Amann R."/>
            <person name="Jetten M.S.M."/>
            <person name="Mascher T."/>
            <person name="Medema M.H."/>
            <person name="Devos D.P."/>
            <person name="Kaster A.-K."/>
            <person name="Ovreas L."/>
            <person name="Rohde M."/>
            <person name="Galperin M.Y."/>
            <person name="Jogler C."/>
        </authorList>
    </citation>
    <scope>NUCLEOTIDE SEQUENCE [LARGE SCALE GENOMIC DNA]</scope>
    <source>
        <strain evidence="4 5">Pan216</strain>
    </source>
</reference>
<dbReference type="PANTHER" id="PTHR43546:SF3">
    <property type="entry name" value="UPF0173 METAL-DEPENDENT HYDROLASE MJ1163"/>
    <property type="match status" value="1"/>
</dbReference>
<dbReference type="GO" id="GO:0016787">
    <property type="term" value="F:hydrolase activity"/>
    <property type="evidence" value="ECO:0007669"/>
    <property type="project" value="UniProtKB-UniRule"/>
</dbReference>
<dbReference type="SUPFAM" id="SSF56281">
    <property type="entry name" value="Metallo-hydrolase/oxidoreductase"/>
    <property type="match status" value="1"/>
</dbReference>
<organism evidence="4 5">
    <name type="scientific">Kolteria novifilia</name>
    <dbReference type="NCBI Taxonomy" id="2527975"/>
    <lineage>
        <taxon>Bacteria</taxon>
        <taxon>Pseudomonadati</taxon>
        <taxon>Planctomycetota</taxon>
        <taxon>Planctomycetia</taxon>
        <taxon>Kolteriales</taxon>
        <taxon>Kolteriaceae</taxon>
        <taxon>Kolteria</taxon>
    </lineage>
</organism>
<evidence type="ECO:0000313" key="4">
    <source>
        <dbReference type="EMBL" id="QDU64582.1"/>
    </source>
</evidence>
<dbReference type="Gene3D" id="3.60.15.10">
    <property type="entry name" value="Ribonuclease Z/Hydroxyacylglutathione hydrolase-like"/>
    <property type="match status" value="1"/>
</dbReference>
<evidence type="ECO:0000256" key="2">
    <source>
        <dbReference type="HAMAP-Rule" id="MF_00457"/>
    </source>
</evidence>
<dbReference type="NCBIfam" id="NF001911">
    <property type="entry name" value="PRK00685.1"/>
    <property type="match status" value="1"/>
</dbReference>
<feature type="domain" description="Metallo-beta-lactamase" evidence="3">
    <location>
        <begin position="7"/>
        <end position="191"/>
    </location>
</feature>
<evidence type="ECO:0000259" key="3">
    <source>
        <dbReference type="SMART" id="SM00849"/>
    </source>
</evidence>
<dbReference type="OrthoDB" id="9789133at2"/>
<gene>
    <name evidence="4" type="ORF">Pan216_54720</name>
</gene>
<evidence type="ECO:0000256" key="1">
    <source>
        <dbReference type="ARBA" id="ARBA00022801"/>
    </source>
</evidence>
<dbReference type="InterPro" id="IPR001279">
    <property type="entry name" value="Metallo-B-lactamas"/>
</dbReference>
<evidence type="ECO:0000313" key="5">
    <source>
        <dbReference type="Proteomes" id="UP000317093"/>
    </source>
</evidence>
<dbReference type="KEGG" id="knv:Pan216_54720"/>